<dbReference type="AlphaFoldDB" id="A0A6L9LEN2"/>
<proteinExistence type="predicted"/>
<keyword evidence="2" id="KW-0732">Signal</keyword>
<sequence>MKNLFIVILSLLTFWGCSSSSSKETPEPDITTLPQFDTTTPANQSYVRAVTNPGSSGSGSTGSAQVASTLTGKSGVCADQHGHAWSVSNPDPTLQSSDNKSQLGKYCGDSLKIYVSTVPNLERGKTYYIRPYATYGTNTVYGKTIQVRIDVALPSFPQPPYETAFPAIPEVTANQIKVGALIDNNGGADILQHGFVYLEGTSKDLLSEDGKFIAAGPSADYKSLRLGPYTGALPGPYNGTITGLKSNTNYKVWAFIANSGGIRFWSKPMIFRTL</sequence>
<dbReference type="InterPro" id="IPR036116">
    <property type="entry name" value="FN3_sf"/>
</dbReference>
<evidence type="ECO:0000313" key="3">
    <source>
        <dbReference type="EMBL" id="NDU97323.1"/>
    </source>
</evidence>
<keyword evidence="4" id="KW-1185">Reference proteome</keyword>
<comment type="caution">
    <text evidence="3">The sequence shown here is derived from an EMBL/GenBank/DDBJ whole genome shotgun (WGS) entry which is preliminary data.</text>
</comment>
<feature type="chain" id="PRO_5027087884" evidence="2">
    <location>
        <begin position="23"/>
        <end position="274"/>
    </location>
</feature>
<protein>
    <submittedName>
        <fullName evidence="3">Uncharacterized protein</fullName>
    </submittedName>
</protein>
<reference evidence="3 4" key="1">
    <citation type="submission" date="2020-02" db="EMBL/GenBank/DDBJ databases">
        <title>Draft genome sequence of two Spirosoma agri KCTC 52727 and Spirosoma terrae KCTC 52035.</title>
        <authorList>
            <person name="Rojas J."/>
            <person name="Ambika Manirajan B."/>
            <person name="Suarez C."/>
            <person name="Ratering S."/>
            <person name="Schnell S."/>
        </authorList>
    </citation>
    <scope>NUCLEOTIDE SEQUENCE [LARGE SCALE GENOMIC DNA]</scope>
    <source>
        <strain evidence="3 4">KCTC 52035</strain>
    </source>
</reference>
<gene>
    <name evidence="3" type="ORF">GK108_20740</name>
</gene>
<accession>A0A6L9LEN2</accession>
<evidence type="ECO:0000313" key="4">
    <source>
        <dbReference type="Proteomes" id="UP000474175"/>
    </source>
</evidence>
<dbReference type="SUPFAM" id="SSF49265">
    <property type="entry name" value="Fibronectin type III"/>
    <property type="match status" value="1"/>
</dbReference>
<dbReference type="RefSeq" id="WP_163952651.1">
    <property type="nucleotide sequence ID" value="NZ_JAAFZH010000010.1"/>
</dbReference>
<dbReference type="Proteomes" id="UP000474175">
    <property type="component" value="Unassembled WGS sequence"/>
</dbReference>
<evidence type="ECO:0000256" key="2">
    <source>
        <dbReference type="SAM" id="SignalP"/>
    </source>
</evidence>
<feature type="signal peptide" evidence="2">
    <location>
        <begin position="1"/>
        <end position="22"/>
    </location>
</feature>
<name>A0A6L9LEN2_9BACT</name>
<organism evidence="3 4">
    <name type="scientific">Spirosoma terrae</name>
    <dbReference type="NCBI Taxonomy" id="1968276"/>
    <lineage>
        <taxon>Bacteria</taxon>
        <taxon>Pseudomonadati</taxon>
        <taxon>Bacteroidota</taxon>
        <taxon>Cytophagia</taxon>
        <taxon>Cytophagales</taxon>
        <taxon>Cytophagaceae</taxon>
        <taxon>Spirosoma</taxon>
    </lineage>
</organism>
<dbReference type="EMBL" id="JAAFZH010000010">
    <property type="protein sequence ID" value="NDU97323.1"/>
    <property type="molecule type" value="Genomic_DNA"/>
</dbReference>
<feature type="region of interest" description="Disordered" evidence="1">
    <location>
        <begin position="19"/>
        <end position="38"/>
    </location>
</feature>
<evidence type="ECO:0000256" key="1">
    <source>
        <dbReference type="SAM" id="MobiDB-lite"/>
    </source>
</evidence>